<dbReference type="PROSITE" id="PS51133">
    <property type="entry name" value="ZF_TFIIS_2"/>
    <property type="match status" value="1"/>
</dbReference>
<dbReference type="eggNOG" id="KOG2691">
    <property type="taxonomic scope" value="Eukaryota"/>
</dbReference>
<reference evidence="12" key="2">
    <citation type="submission" date="2011-03" db="EMBL/GenBank/DDBJ databases">
        <title>Comparative genomics and transcriptomics of Neospora caninum and Toxoplasma gondii.</title>
        <authorList>
            <person name="Reid A.J."/>
            <person name="Sohal A."/>
            <person name="Harris D."/>
            <person name="Quail M."/>
            <person name="Sanders M."/>
            <person name="Berriman M."/>
            <person name="Wastling J.M."/>
            <person name="Pain A."/>
        </authorList>
    </citation>
    <scope>NUCLEOTIDE SEQUENCE</scope>
    <source>
        <strain evidence="12">Liverpool</strain>
    </source>
</reference>
<keyword evidence="5 9" id="KW-0863">Zinc-finger</keyword>
<evidence type="ECO:0000256" key="9">
    <source>
        <dbReference type="PROSITE-ProRule" id="PRU00472"/>
    </source>
</evidence>
<dbReference type="SMART" id="SM00661">
    <property type="entry name" value="RPOL9"/>
    <property type="match status" value="1"/>
</dbReference>
<evidence type="ECO:0000313" key="12">
    <source>
        <dbReference type="EMBL" id="CBZ52432.1"/>
    </source>
</evidence>
<accession>F0VFD8</accession>
<dbReference type="InterPro" id="IPR001222">
    <property type="entry name" value="Znf_TFIIS"/>
</dbReference>
<dbReference type="GO" id="GO:0003676">
    <property type="term" value="F:nucleic acid binding"/>
    <property type="evidence" value="ECO:0007669"/>
    <property type="project" value="InterPro"/>
</dbReference>
<dbReference type="GO" id="GO:0006283">
    <property type="term" value="P:transcription-coupled nucleotide-excision repair"/>
    <property type="evidence" value="ECO:0007669"/>
    <property type="project" value="TreeGrafter"/>
</dbReference>
<feature type="region of interest" description="Disordered" evidence="10">
    <location>
        <begin position="120"/>
        <end position="257"/>
    </location>
</feature>
<dbReference type="InterPro" id="IPR012164">
    <property type="entry name" value="Rpa12/Rpb9/Rpc10/TFS"/>
</dbReference>
<name>F0VFD8_NEOCL</name>
<evidence type="ECO:0000313" key="14">
    <source>
        <dbReference type="Proteomes" id="UP000007494"/>
    </source>
</evidence>
<evidence type="ECO:0000313" key="13">
    <source>
        <dbReference type="EMBL" id="CEL66404.1"/>
    </source>
</evidence>
<dbReference type="EMBL" id="FR823388">
    <property type="protein sequence ID" value="CBZ52432.1"/>
    <property type="molecule type" value="Genomic_DNA"/>
</dbReference>
<feature type="compositionally biased region" description="Basic and acidic residues" evidence="10">
    <location>
        <begin position="239"/>
        <end position="249"/>
    </location>
</feature>
<feature type="compositionally biased region" description="Acidic residues" evidence="10">
    <location>
        <begin position="208"/>
        <end position="223"/>
    </location>
</feature>
<dbReference type="PROSITE" id="PS01030">
    <property type="entry name" value="RNA_POL_M_15KD"/>
    <property type="match status" value="1"/>
</dbReference>
<dbReference type="GO" id="GO:0001193">
    <property type="term" value="P:maintenance of transcriptional fidelity during transcription elongation by RNA polymerase II"/>
    <property type="evidence" value="ECO:0007669"/>
    <property type="project" value="TreeGrafter"/>
</dbReference>
<evidence type="ECO:0000256" key="7">
    <source>
        <dbReference type="ARBA" id="ARBA00023163"/>
    </source>
</evidence>
<keyword evidence="3 13" id="KW-0240">DNA-directed RNA polymerase</keyword>
<sequence length="257" mass="29097">MMGKSMMFCPECNNMLYPREDKEKHQLQFLCRQCDYSRYPKKTDTAQHIVDRTNFNYKSKEDIVISSDLSKDPTLGRVFDWRCPRCRGLGGVFYQLPERVAEDAMTLVYVCTQPGCGAWEIQQPDAQGGDDSREKDEDGEHPAPHPSAQSARQSFRFPAEKEEEDRDASSDADSPAGGPLSVKRPLDESQDEDHETDQAGDVFNQEQADVDDDDLFGEREEDIFGSSDHGGPGFDEEEYTHRPEPHGDGELDDVTFE</sequence>
<evidence type="ECO:0000256" key="4">
    <source>
        <dbReference type="ARBA" id="ARBA00022723"/>
    </source>
</evidence>
<dbReference type="CDD" id="cd10508">
    <property type="entry name" value="Zn-ribbon_RPB9"/>
    <property type="match status" value="1"/>
</dbReference>
<evidence type="ECO:0000256" key="10">
    <source>
        <dbReference type="SAM" id="MobiDB-lite"/>
    </source>
</evidence>
<evidence type="ECO:0000256" key="6">
    <source>
        <dbReference type="ARBA" id="ARBA00022833"/>
    </source>
</evidence>
<dbReference type="GO" id="GO:0003899">
    <property type="term" value="F:DNA-directed RNA polymerase activity"/>
    <property type="evidence" value="ECO:0007669"/>
    <property type="project" value="InterPro"/>
</dbReference>
<dbReference type="AlphaFoldDB" id="F0VFD8"/>
<dbReference type="SUPFAM" id="SSF57783">
    <property type="entry name" value="Zinc beta-ribbon"/>
    <property type="match status" value="2"/>
</dbReference>
<keyword evidence="7" id="KW-0804">Transcription</keyword>
<organism evidence="12 14">
    <name type="scientific">Neospora caninum (strain Liverpool)</name>
    <dbReference type="NCBI Taxonomy" id="572307"/>
    <lineage>
        <taxon>Eukaryota</taxon>
        <taxon>Sar</taxon>
        <taxon>Alveolata</taxon>
        <taxon>Apicomplexa</taxon>
        <taxon>Conoidasida</taxon>
        <taxon>Coccidia</taxon>
        <taxon>Eucoccidiorida</taxon>
        <taxon>Eimeriorina</taxon>
        <taxon>Sarcocystidae</taxon>
        <taxon>Neospora</taxon>
    </lineage>
</organism>
<dbReference type="Pfam" id="PF02150">
    <property type="entry name" value="Zn_ribbon_RPB9"/>
    <property type="match status" value="1"/>
</dbReference>
<evidence type="ECO:0000256" key="5">
    <source>
        <dbReference type="ARBA" id="ARBA00022771"/>
    </source>
</evidence>
<dbReference type="PANTHER" id="PTHR11239:SF1">
    <property type="entry name" value="DNA-DIRECTED RNA POLYMERASE II SUBUNIT RPB9"/>
    <property type="match status" value="1"/>
</dbReference>
<comment type="similarity">
    <text evidence="2">Belongs to the archaeal RpoM/eukaryotic RPA12/RPB9/RPC11 RNA polymerase family.</text>
</comment>
<dbReference type="PANTHER" id="PTHR11239">
    <property type="entry name" value="DNA-DIRECTED RNA POLYMERASE"/>
    <property type="match status" value="1"/>
</dbReference>
<keyword evidence="14" id="KW-1185">Reference proteome</keyword>
<comment type="subcellular location">
    <subcellularLocation>
        <location evidence="1">Nucleus</location>
        <location evidence="1">Nucleolus</location>
    </subcellularLocation>
</comment>
<evidence type="ECO:0000256" key="3">
    <source>
        <dbReference type="ARBA" id="ARBA00022478"/>
    </source>
</evidence>
<dbReference type="GeneID" id="13444433"/>
<evidence type="ECO:0000256" key="2">
    <source>
        <dbReference type="ARBA" id="ARBA00008925"/>
    </source>
</evidence>
<dbReference type="InterPro" id="IPR019761">
    <property type="entry name" value="DNA-dir_RNA_pol-M_15_CS"/>
</dbReference>
<reference evidence="14" key="3">
    <citation type="journal article" date="2012" name="PLoS Pathog.">
        <title>Comparative genomics of the apicomplexan parasites Toxoplasma gondii and Neospora caninum: Coccidia differing in host range and transmission strategy.</title>
        <authorList>
            <person name="Reid A.J."/>
            <person name="Vermont S.J."/>
            <person name="Cotton J.A."/>
            <person name="Harris D."/>
            <person name="Hill-Cawthorne G.A."/>
            <person name="Konen-Waisman S."/>
            <person name="Latham S.M."/>
            <person name="Mourier T."/>
            <person name="Norton R."/>
            <person name="Quail M.A."/>
            <person name="Sanders M."/>
            <person name="Shanmugam D."/>
            <person name="Sohal A."/>
            <person name="Wasmuth J.D."/>
            <person name="Brunk B."/>
            <person name="Grigg M.E."/>
            <person name="Howard J.C."/>
            <person name="Parkinson J."/>
            <person name="Roos D.S."/>
            <person name="Trees A.J."/>
            <person name="Berriman M."/>
            <person name="Pain A."/>
            <person name="Wastling J.M."/>
        </authorList>
    </citation>
    <scope>NUCLEOTIDE SEQUENCE [LARGE SCALE GENOMIC DNA]</scope>
    <source>
        <strain evidence="14">Liverpool</strain>
    </source>
</reference>
<keyword evidence="4" id="KW-0479">Metal-binding</keyword>
<dbReference type="GO" id="GO:0006367">
    <property type="term" value="P:transcription initiation at RNA polymerase II promoter"/>
    <property type="evidence" value="ECO:0007669"/>
    <property type="project" value="TreeGrafter"/>
</dbReference>
<dbReference type="VEuPathDB" id="ToxoDB:NCLIV_022210"/>
<proteinExistence type="inferred from homology"/>
<dbReference type="InterPro" id="IPR034012">
    <property type="entry name" value="Zn_ribbon_RPB9_C"/>
</dbReference>
<dbReference type="InParanoid" id="F0VFD8"/>
<evidence type="ECO:0000256" key="8">
    <source>
        <dbReference type="ARBA" id="ARBA00023242"/>
    </source>
</evidence>
<reference evidence="12" key="1">
    <citation type="submission" date="2011-02" db="EMBL/GenBank/DDBJ databases">
        <authorList>
            <person name="Aslett M."/>
        </authorList>
    </citation>
    <scope>NUCLEOTIDE SEQUENCE</scope>
    <source>
        <strain evidence="12">Liverpool</strain>
    </source>
</reference>
<dbReference type="InterPro" id="IPR001529">
    <property type="entry name" value="Zn_ribbon_RPB9"/>
</dbReference>
<dbReference type="EMBL" id="LN714481">
    <property type="protein sequence ID" value="CEL66404.1"/>
    <property type="molecule type" value="Genomic_DNA"/>
</dbReference>
<dbReference type="GO" id="GO:0008270">
    <property type="term" value="F:zinc ion binding"/>
    <property type="evidence" value="ECO:0007669"/>
    <property type="project" value="UniProtKB-KW"/>
</dbReference>
<dbReference type="OrthoDB" id="282270at2759"/>
<dbReference type="GO" id="GO:0005665">
    <property type="term" value="C:RNA polymerase II, core complex"/>
    <property type="evidence" value="ECO:0007669"/>
    <property type="project" value="TreeGrafter"/>
</dbReference>
<protein>
    <submittedName>
        <fullName evidence="13">DNA-directed RNA polymerase II subunit RPB9</fullName>
    </submittedName>
</protein>
<dbReference type="GO" id="GO:0005730">
    <property type="term" value="C:nucleolus"/>
    <property type="evidence" value="ECO:0007669"/>
    <property type="project" value="UniProtKB-SubCell"/>
</dbReference>
<evidence type="ECO:0000259" key="11">
    <source>
        <dbReference type="PROSITE" id="PS51133"/>
    </source>
</evidence>
<feature type="domain" description="TFIIS-type" evidence="11">
    <location>
        <begin position="79"/>
        <end position="121"/>
    </location>
</feature>
<dbReference type="Gene3D" id="2.20.25.10">
    <property type="match status" value="2"/>
</dbReference>
<keyword evidence="6" id="KW-0862">Zinc</keyword>
<evidence type="ECO:0000256" key="1">
    <source>
        <dbReference type="ARBA" id="ARBA00004604"/>
    </source>
</evidence>
<reference evidence="13" key="4">
    <citation type="journal article" date="2015" name="PLoS ONE">
        <title>Comprehensive Evaluation of Toxoplasma gondii VEG and Neospora caninum LIV Genomes with Tachyzoite Stage Transcriptome and Proteome Defines Novel Transcript Features.</title>
        <authorList>
            <person name="Ramaprasad A."/>
            <person name="Mourier T."/>
            <person name="Naeem R."/>
            <person name="Malas T.B."/>
            <person name="Moussa E."/>
            <person name="Panigrahi A."/>
            <person name="Vermont S.J."/>
            <person name="Otto T.D."/>
            <person name="Wastling J."/>
            <person name="Pain A."/>
        </authorList>
    </citation>
    <scope>NUCLEOTIDE SEQUENCE</scope>
    <source>
        <strain evidence="13">Liverpool</strain>
    </source>
</reference>
<keyword evidence="8" id="KW-0539">Nucleus</keyword>
<gene>
    <name evidence="13" type="ORF">BN1204_022210</name>
    <name evidence="12" type="ORF">NCLIV_022210</name>
</gene>
<dbReference type="RefSeq" id="XP_003882464.1">
    <property type="nucleotide sequence ID" value="XM_003882415.1"/>
</dbReference>
<feature type="compositionally biased region" description="Basic and acidic residues" evidence="10">
    <location>
        <begin position="130"/>
        <end position="143"/>
    </location>
</feature>
<dbReference type="Proteomes" id="UP000007494">
    <property type="component" value="Chromosome VIIa"/>
</dbReference>